<evidence type="ECO:0000313" key="4">
    <source>
        <dbReference type="Proteomes" id="UP000594262"/>
    </source>
</evidence>
<evidence type="ECO:0000313" key="3">
    <source>
        <dbReference type="EnsemblMetazoa" id="CLYHEMP014464.1"/>
    </source>
</evidence>
<dbReference type="InterPro" id="IPR032675">
    <property type="entry name" value="LRR_dom_sf"/>
</dbReference>
<evidence type="ECO:0000256" key="1">
    <source>
        <dbReference type="ARBA" id="ARBA00022614"/>
    </source>
</evidence>
<sequence>MIVDQRSPPIREEFYDNFATAGVPVVCVTTHESVYHHHNDDSDGEDQNILPLPASKYRYSKWHQLEDADVTSDMLRCPRIRKAPTGFKVQTVLMLEEQERAMQADDDDFFEFRRREEKRSWFRRNKKKDYSSKLEKWEACECVNLSYQDMGHGYQTKEFLRVLRRLIRAETIELIENSLTDLSSVTFPRVHQLYLQRNHLSDLKKLPTIPGIEHLSLQQNNIKTLKGLERLNETRIRSIILRENPIALMPNYRKEVFRLLPDLKFLDELPRLETDDPEDRDGVKTCCIF</sequence>
<dbReference type="EnsemblMetazoa" id="CLYHEMT014464.1">
    <property type="protein sequence ID" value="CLYHEMP014464.1"/>
    <property type="gene ID" value="CLYHEMG014464"/>
</dbReference>
<dbReference type="OrthoDB" id="1517790at2759"/>
<reference evidence="3" key="1">
    <citation type="submission" date="2021-01" db="UniProtKB">
        <authorList>
            <consortium name="EnsemblMetazoa"/>
        </authorList>
    </citation>
    <scope>IDENTIFICATION</scope>
</reference>
<dbReference type="GeneID" id="136815582"/>
<evidence type="ECO:0000256" key="2">
    <source>
        <dbReference type="ARBA" id="ARBA00022737"/>
    </source>
</evidence>
<name>A0A7M6DKY9_9CNID</name>
<proteinExistence type="predicted"/>
<dbReference type="SUPFAM" id="SSF52058">
    <property type="entry name" value="L domain-like"/>
    <property type="match status" value="1"/>
</dbReference>
<dbReference type="AlphaFoldDB" id="A0A7M6DKY9"/>
<organism evidence="3 4">
    <name type="scientific">Clytia hemisphaerica</name>
    <dbReference type="NCBI Taxonomy" id="252671"/>
    <lineage>
        <taxon>Eukaryota</taxon>
        <taxon>Metazoa</taxon>
        <taxon>Cnidaria</taxon>
        <taxon>Hydrozoa</taxon>
        <taxon>Hydroidolina</taxon>
        <taxon>Leptothecata</taxon>
        <taxon>Obeliida</taxon>
        <taxon>Clytiidae</taxon>
        <taxon>Clytia</taxon>
    </lineage>
</organism>
<dbReference type="PROSITE" id="PS51450">
    <property type="entry name" value="LRR"/>
    <property type="match status" value="1"/>
</dbReference>
<dbReference type="PANTHER" id="PTHR18849">
    <property type="entry name" value="LEUCINE RICH REPEAT PROTEIN"/>
    <property type="match status" value="1"/>
</dbReference>
<dbReference type="PANTHER" id="PTHR18849:SF4">
    <property type="entry name" value="GENE 29133-RELATED"/>
    <property type="match status" value="1"/>
</dbReference>
<accession>A0A7M6DKY9</accession>
<keyword evidence="2" id="KW-0677">Repeat</keyword>
<keyword evidence="4" id="KW-1185">Reference proteome</keyword>
<dbReference type="Proteomes" id="UP000594262">
    <property type="component" value="Unplaced"/>
</dbReference>
<dbReference type="Gene3D" id="3.80.10.10">
    <property type="entry name" value="Ribonuclease Inhibitor"/>
    <property type="match status" value="1"/>
</dbReference>
<keyword evidence="1" id="KW-0433">Leucine-rich repeat</keyword>
<dbReference type="InterPro" id="IPR001611">
    <property type="entry name" value="Leu-rich_rpt"/>
</dbReference>
<protein>
    <submittedName>
        <fullName evidence="3">Uncharacterized protein</fullName>
    </submittedName>
</protein>
<dbReference type="RefSeq" id="XP_066928135.1">
    <property type="nucleotide sequence ID" value="XM_067072034.1"/>
</dbReference>